<reference evidence="1" key="1">
    <citation type="journal article" date="2020" name="Nature">
        <title>Giant virus diversity and host interactions through global metagenomics.</title>
        <authorList>
            <person name="Schulz F."/>
            <person name="Roux S."/>
            <person name="Paez-Espino D."/>
            <person name="Jungbluth S."/>
            <person name="Walsh D.A."/>
            <person name="Denef V.J."/>
            <person name="McMahon K.D."/>
            <person name="Konstantinidis K.T."/>
            <person name="Eloe-Fadrosh E.A."/>
            <person name="Kyrpides N.C."/>
            <person name="Woyke T."/>
        </authorList>
    </citation>
    <scope>NUCLEOTIDE SEQUENCE</scope>
    <source>
        <strain evidence="1">GVMAG-M-3300023174-107</strain>
    </source>
</reference>
<protein>
    <submittedName>
        <fullName evidence="1">Uncharacterized protein</fullName>
    </submittedName>
</protein>
<proteinExistence type="predicted"/>
<name>A0A6C0D2T8_9ZZZZ</name>
<organism evidence="1">
    <name type="scientific">viral metagenome</name>
    <dbReference type="NCBI Taxonomy" id="1070528"/>
    <lineage>
        <taxon>unclassified sequences</taxon>
        <taxon>metagenomes</taxon>
        <taxon>organismal metagenomes</taxon>
    </lineage>
</organism>
<accession>A0A6C0D2T8</accession>
<evidence type="ECO:0000313" key="1">
    <source>
        <dbReference type="EMBL" id="QHT10580.1"/>
    </source>
</evidence>
<dbReference type="EMBL" id="MN739522">
    <property type="protein sequence ID" value="QHT10580.1"/>
    <property type="molecule type" value="Genomic_DNA"/>
</dbReference>
<sequence>MIGMSTNMNNVLAGSSLEYGNIIKIVSSDTTYEGKYFFLDRIYDDKMILLSDKETITLGITDQELDDKTIERIIVVYKPKKGGYIVQNRLFISQTIEIEFEDMKIIGKITNIDYKSQIIDVITKEGPLYIPLHRGLPKDILSIKAIHIKEKIEEPDELEIDDGILNVIEEDVEEDQYYYSIEQQKNDFLENLLMYIPAKERSPKKMKELNKMIRRYVELRTKYTTFTDGVYINHLQLEQIFASTVALENKLYVPVTKGIHVKLSNTDGDGEGDEVIKENFFKESNDDWMKDFSDLKDNVPFQKVTELTNNFDNLIYHSKINANQMKYIPPSYNLSLNSTIAYIIAKTEYPLMLSNPFVVDSFIGHPKFFMDYAKVNLSRSFLMEKSVLSLTPYYPFIYSIGEGSFCDDHRVIYKNQEDTFDKYIKKIIPSMDEFIHCANKPFINMIDVLNEMNILEINELNESNYLLVNEMIKKNVHKIKQNFIKTRPSYLTKGNKDRIVENQTVMDVFAEYENLSKIPDLKRYYSTSEIFKMADIDLYKLLTFQYSIRNSSLNQSTDAEIEAIIEEIKQEKESPLEKQIHKLYETKEEMDRDNFKQIIIRDIETEPGSGIYMSALQKLHTAMVQNEATKTTKSFDHFKDQINGIIELGMKFTTKSGISLGAIKQIKEFIIQNKIVKGDIALLNGKKYEWDNEKWVDYKESTSTKKLVTVKGEIETEIAQKEEMYSKRIMQIVQNIEKDKVKVKELSDFYNEENKKYLKIMLKTLVKKNVLQGLKYNNEKLLLEKKEIGEKNGIIESPHEHTRDKILQVYELDIKYKAIQLFIERYCKKGSDPYWYYCIDTGVKIMPSFFNKLATAYLITNNYENVLEEICLDQGSISDSGDKWVDKNSGYIIKNIEFDYDEGYTESGFKNISRSVIDKPELPVREEDPIMNSIKALIKYAGLSDIGDDIEWIYSHVIQSHEKALRNLKKTKSDTRVNDASLYVIGIMSVVLVYTQTLEKIPFIKSFPNCKASFGGYPLTDEKSLSGIKYFACIVNRMEKPDLPFSSVRKIKVEELEKSVFDFITRILLTNVEIEEKLRERRLHVVEEDISRYTPWTLFLPRLKAFRPVTFEDIGQSNHDKIYYISFLIQHKINRFVSRQPPLLINHNQLPHLVNTCCNEDNDTYHYFTTKDPTIVDDLKEIHRLTELNKTKRALMNHPIMYSYVNTKKVSIPISNDLEEVTLFTGLIKLLNFDNANPIPITLTKFDIEKPTYYNKNDDIQLKIRKLKEHGYEITEKMLYEMLQNSATIVKDKVKEEIPPPEIDDPIMAFLDTKEMKNKTYEMMDEKKSVCESYGKDYALVVSMDFKDDKRSFTVPVEIEHFTYLYQILYNKIQSLINFSQMVLSRKSVDQSVTCKHWKLSQYHYGDIRDFVNSYYSGIQGFFVNEELSTALQRFPLDKYKAMLNIPIKDPETKYLFYHYIFVSIYDLYLSSKSKAIKEYLDAVTSLFKKENKNALDFDLKTIKYQIKLSKKNEAEIKKTYFSKLGSDELVSENTMKNLKLGKWGIGLQKSMFEYDKDTYLKDKLAAKDVVQLIGDQDQDESENIGAEPEIDEYAAFMPEDDDYAEGFDGDENY</sequence>